<proteinExistence type="predicted"/>
<reference evidence="2 3" key="1">
    <citation type="submission" date="2014-04" db="EMBL/GenBank/DDBJ databases">
        <authorList>
            <consortium name="DOE Joint Genome Institute"/>
            <person name="Kuo A."/>
            <person name="Zuccaro A."/>
            <person name="Kohler A."/>
            <person name="Nagy L.G."/>
            <person name="Floudas D."/>
            <person name="Copeland A."/>
            <person name="Barry K.W."/>
            <person name="Cichocki N."/>
            <person name="Veneault-Fourrey C."/>
            <person name="LaButti K."/>
            <person name="Lindquist E.A."/>
            <person name="Lipzen A."/>
            <person name="Lundell T."/>
            <person name="Morin E."/>
            <person name="Murat C."/>
            <person name="Sun H."/>
            <person name="Tunlid A."/>
            <person name="Henrissat B."/>
            <person name="Grigoriev I.V."/>
            <person name="Hibbett D.S."/>
            <person name="Martin F."/>
            <person name="Nordberg H.P."/>
            <person name="Cantor M.N."/>
            <person name="Hua S.X."/>
        </authorList>
    </citation>
    <scope>NUCLEOTIDE SEQUENCE [LARGE SCALE GENOMIC DNA]</scope>
    <source>
        <strain evidence="2 3">MAFF 305830</strain>
    </source>
</reference>
<dbReference type="Proteomes" id="UP000054097">
    <property type="component" value="Unassembled WGS sequence"/>
</dbReference>
<gene>
    <name evidence="2" type="ORF">M408DRAFT_329064</name>
</gene>
<dbReference type="EMBL" id="KN824290">
    <property type="protein sequence ID" value="KIM29035.1"/>
    <property type="molecule type" value="Genomic_DNA"/>
</dbReference>
<protein>
    <recommendedName>
        <fullName evidence="1">DUF6593 domain-containing protein</fullName>
    </recommendedName>
</protein>
<dbReference type="AlphaFoldDB" id="A0A0C3AWY6"/>
<keyword evidence="3" id="KW-1185">Reference proteome</keyword>
<evidence type="ECO:0000313" key="2">
    <source>
        <dbReference type="EMBL" id="KIM29035.1"/>
    </source>
</evidence>
<sequence length="185" mass="20857">MSDIFPRTLVVNKEEKHKKDVRLLDGDVTAYGIFRRDTGKIADIVKFAEDGTKTVLAEIEWLGDKKDRIRFPGGEWQRMEDAWDHYRITRDREHYLSSFTGADGLKYVWYLQGHIKVLSVGAKGGPLMAKYVGNKKAGALDLKNAADYAGDMLYITFLVAEAYKGRPRSGWFTSIGASGMLGWSI</sequence>
<dbReference type="Pfam" id="PF20236">
    <property type="entry name" value="DUF6593"/>
    <property type="match status" value="1"/>
</dbReference>
<feature type="domain" description="DUF6593" evidence="1">
    <location>
        <begin position="43"/>
        <end position="161"/>
    </location>
</feature>
<organism evidence="2 3">
    <name type="scientific">Serendipita vermifera MAFF 305830</name>
    <dbReference type="NCBI Taxonomy" id="933852"/>
    <lineage>
        <taxon>Eukaryota</taxon>
        <taxon>Fungi</taxon>
        <taxon>Dikarya</taxon>
        <taxon>Basidiomycota</taxon>
        <taxon>Agaricomycotina</taxon>
        <taxon>Agaricomycetes</taxon>
        <taxon>Sebacinales</taxon>
        <taxon>Serendipitaceae</taxon>
        <taxon>Serendipita</taxon>
    </lineage>
</organism>
<evidence type="ECO:0000259" key="1">
    <source>
        <dbReference type="Pfam" id="PF20236"/>
    </source>
</evidence>
<reference evidence="3" key="2">
    <citation type="submission" date="2015-01" db="EMBL/GenBank/DDBJ databases">
        <title>Evolutionary Origins and Diversification of the Mycorrhizal Mutualists.</title>
        <authorList>
            <consortium name="DOE Joint Genome Institute"/>
            <consortium name="Mycorrhizal Genomics Consortium"/>
            <person name="Kohler A."/>
            <person name="Kuo A."/>
            <person name="Nagy L.G."/>
            <person name="Floudas D."/>
            <person name="Copeland A."/>
            <person name="Barry K.W."/>
            <person name="Cichocki N."/>
            <person name="Veneault-Fourrey C."/>
            <person name="LaButti K."/>
            <person name="Lindquist E.A."/>
            <person name="Lipzen A."/>
            <person name="Lundell T."/>
            <person name="Morin E."/>
            <person name="Murat C."/>
            <person name="Riley R."/>
            <person name="Ohm R."/>
            <person name="Sun H."/>
            <person name="Tunlid A."/>
            <person name="Henrissat B."/>
            <person name="Grigoriev I.V."/>
            <person name="Hibbett D.S."/>
            <person name="Martin F."/>
        </authorList>
    </citation>
    <scope>NUCLEOTIDE SEQUENCE [LARGE SCALE GENOMIC DNA]</scope>
    <source>
        <strain evidence="3">MAFF 305830</strain>
    </source>
</reference>
<accession>A0A0C3AWY6</accession>
<name>A0A0C3AWY6_SERVB</name>
<evidence type="ECO:0000313" key="3">
    <source>
        <dbReference type="Proteomes" id="UP000054097"/>
    </source>
</evidence>
<dbReference type="InterPro" id="IPR046528">
    <property type="entry name" value="DUF6593"/>
</dbReference>
<dbReference type="HOGENOM" id="CLU_1278053_0_0_1"/>
<dbReference type="OrthoDB" id="3133192at2759"/>